<evidence type="ECO:0000256" key="1">
    <source>
        <dbReference type="SAM" id="MobiDB-lite"/>
    </source>
</evidence>
<feature type="region of interest" description="Disordered" evidence="1">
    <location>
        <begin position="569"/>
        <end position="622"/>
    </location>
</feature>
<dbReference type="Proteomes" id="UP000711614">
    <property type="component" value="Unassembled WGS sequence"/>
</dbReference>
<sequence length="622" mass="65834">MAAPEWHDPTDRDAARPASAGQDVAGPGAAAALPGMDSQARTWASDNDCPMPVQDPSGRGAAAMVRCQDMLDLGRAAQETCGAFFDPVVLAQLDAALAHELAMRDQQSAVEAAADLDAAVRNDRDGVALAQLRRRVASTGASAEKSQGQAQLALEVVTALDDSAGGAFDPETVGQLSGAGLVDVIDMVEKVKNSLSAVQAHAQALFVAEQRLAQARAGMPKERLGRGVAHQVALARHEAPHRGRYLCELSEVVVREMPCTMEAFAQGRISEYKAGLLAKETAFLSYEHRAAVDQEICGDLDAVELMGNRELASAARKAACALDPQSFIKRHEKAVGDRFVSLRPAADGMTYLTALIPLKQGVRIIATLTKVADSRKAAGDERGKGQVMADALMHRLINHAPCADGAGTISDHRGVPAGSPVNTGAILQPTAAESQLCTTVDEANIALELVMTDRSLFGGDNDPAILVGHEPIPAPMARNMVLDEGPQQVWLKRLFTHPSTNQLMAMDSQARLFPEGMKQFLRAQDQRCREPYCDAPIREYDHIKAFAAGGCTSIDNGQGLCADCNQAKEAPGWSTTRSPAGVEGGGSPRATEITTPTGHRYVSVAPPLSGPAAPPGPRRKPR</sequence>
<proteinExistence type="predicted"/>
<feature type="compositionally biased region" description="Basic and acidic residues" evidence="1">
    <location>
        <begin position="1"/>
        <end position="15"/>
    </location>
</feature>
<reference evidence="3 4" key="1">
    <citation type="submission" date="2021-03" db="EMBL/GenBank/DDBJ databases">
        <title>Sequencing the genomes of 1000 actinobacteria strains.</title>
        <authorList>
            <person name="Klenk H.-P."/>
        </authorList>
    </citation>
    <scope>NUCLEOTIDE SEQUENCE [LARGE SCALE GENOMIC DNA]</scope>
    <source>
        <strain evidence="3 4">DSM 16005</strain>
    </source>
</reference>
<dbReference type="EMBL" id="JAGIOI010000001">
    <property type="protein sequence ID" value="MBP2413862.1"/>
    <property type="molecule type" value="Genomic_DNA"/>
</dbReference>
<evidence type="ECO:0000259" key="2">
    <source>
        <dbReference type="SMART" id="SM00507"/>
    </source>
</evidence>
<dbReference type="Gene3D" id="1.10.30.50">
    <property type="match status" value="1"/>
</dbReference>
<evidence type="ECO:0000313" key="3">
    <source>
        <dbReference type="EMBL" id="MBP2413862.1"/>
    </source>
</evidence>
<dbReference type="RefSeq" id="WP_209681439.1">
    <property type="nucleotide sequence ID" value="NZ_JAGIOI010000001.1"/>
</dbReference>
<keyword evidence="4" id="KW-1185">Reference proteome</keyword>
<accession>A0ABS4YZI4</accession>
<feature type="compositionally biased region" description="Low complexity" evidence="1">
    <location>
        <begin position="20"/>
        <end position="35"/>
    </location>
</feature>
<dbReference type="Pfam" id="PF01844">
    <property type="entry name" value="HNH"/>
    <property type="match status" value="1"/>
</dbReference>
<dbReference type="SMART" id="SM00507">
    <property type="entry name" value="HNHc"/>
    <property type="match status" value="1"/>
</dbReference>
<protein>
    <recommendedName>
        <fullName evidence="2">HNH nuclease domain-containing protein</fullName>
    </recommendedName>
</protein>
<dbReference type="InterPro" id="IPR002711">
    <property type="entry name" value="HNH"/>
</dbReference>
<organism evidence="3 4">
    <name type="scientific">Arthrobacter stackebrandtii</name>
    <dbReference type="NCBI Taxonomy" id="272161"/>
    <lineage>
        <taxon>Bacteria</taxon>
        <taxon>Bacillati</taxon>
        <taxon>Actinomycetota</taxon>
        <taxon>Actinomycetes</taxon>
        <taxon>Micrococcales</taxon>
        <taxon>Micrococcaceae</taxon>
        <taxon>Arthrobacter</taxon>
    </lineage>
</organism>
<dbReference type="InterPro" id="IPR003615">
    <property type="entry name" value="HNH_nuc"/>
</dbReference>
<evidence type="ECO:0000313" key="4">
    <source>
        <dbReference type="Proteomes" id="UP000711614"/>
    </source>
</evidence>
<comment type="caution">
    <text evidence="3">The sequence shown here is derived from an EMBL/GenBank/DDBJ whole genome shotgun (WGS) entry which is preliminary data.</text>
</comment>
<gene>
    <name evidence="3" type="ORF">JOF48_002661</name>
</gene>
<dbReference type="CDD" id="cd00085">
    <property type="entry name" value="HNHc"/>
    <property type="match status" value="1"/>
</dbReference>
<feature type="region of interest" description="Disordered" evidence="1">
    <location>
        <begin position="1"/>
        <end position="51"/>
    </location>
</feature>
<feature type="domain" description="HNH nuclease" evidence="2">
    <location>
        <begin position="516"/>
        <end position="566"/>
    </location>
</feature>
<name>A0ABS4YZI4_9MICC</name>